<proteinExistence type="predicted"/>
<comment type="caution">
    <text evidence="3">The sequence shown here is derived from an EMBL/GenBank/DDBJ whole genome shotgun (WGS) entry which is preliminary data.</text>
</comment>
<evidence type="ECO:0000313" key="3">
    <source>
        <dbReference type="EMBL" id="MBU9735530.1"/>
    </source>
</evidence>
<dbReference type="Pfam" id="PF01381">
    <property type="entry name" value="HTH_3"/>
    <property type="match status" value="1"/>
</dbReference>
<evidence type="ECO:0000256" key="1">
    <source>
        <dbReference type="ARBA" id="ARBA00023125"/>
    </source>
</evidence>
<organism evidence="3 4">
    <name type="scientific">Diplocloster agilis</name>
    <dbReference type="NCBI Taxonomy" id="2850323"/>
    <lineage>
        <taxon>Bacteria</taxon>
        <taxon>Bacillati</taxon>
        <taxon>Bacillota</taxon>
        <taxon>Clostridia</taxon>
        <taxon>Lachnospirales</taxon>
        <taxon>Lachnospiraceae</taxon>
        <taxon>Diplocloster</taxon>
    </lineage>
</organism>
<dbReference type="InterPro" id="IPR010982">
    <property type="entry name" value="Lambda_DNA-bd_dom_sf"/>
</dbReference>
<gene>
    <name evidence="3" type="ORF">KTH89_03210</name>
</gene>
<feature type="domain" description="HTH cro/C1-type" evidence="2">
    <location>
        <begin position="7"/>
        <end position="61"/>
    </location>
</feature>
<reference evidence="3" key="1">
    <citation type="submission" date="2021-06" db="EMBL/GenBank/DDBJ databases">
        <title>Description of novel taxa of the family Lachnospiraceae.</title>
        <authorList>
            <person name="Chaplin A.V."/>
            <person name="Sokolova S.R."/>
            <person name="Pikina A.P."/>
            <person name="Korzhanova M."/>
            <person name="Belova V."/>
            <person name="Korostin D."/>
            <person name="Efimov B.A."/>
        </authorList>
    </citation>
    <scope>NUCLEOTIDE SEQUENCE</scope>
    <source>
        <strain evidence="3">ASD5720</strain>
    </source>
</reference>
<keyword evidence="1" id="KW-0238">DNA-binding</keyword>
<dbReference type="PROSITE" id="PS50943">
    <property type="entry name" value="HTH_CROC1"/>
    <property type="match status" value="1"/>
</dbReference>
<evidence type="ECO:0000259" key="2">
    <source>
        <dbReference type="PROSITE" id="PS50943"/>
    </source>
</evidence>
<protein>
    <submittedName>
        <fullName evidence="3">Helix-turn-helix domain-containing protein</fullName>
    </submittedName>
</protein>
<keyword evidence="4" id="KW-1185">Reference proteome</keyword>
<dbReference type="PANTHER" id="PTHR46558">
    <property type="entry name" value="TRACRIPTIONAL REGULATORY PROTEIN-RELATED-RELATED"/>
    <property type="match status" value="1"/>
</dbReference>
<accession>A0A949JUT7</accession>
<dbReference type="GO" id="GO:0003677">
    <property type="term" value="F:DNA binding"/>
    <property type="evidence" value="ECO:0007669"/>
    <property type="project" value="UniProtKB-KW"/>
</dbReference>
<name>A0A949JUT7_9FIRM</name>
<dbReference type="PANTHER" id="PTHR46558:SF12">
    <property type="entry name" value="DNA-BINDING PROTEIN"/>
    <property type="match status" value="1"/>
</dbReference>
<dbReference type="SMART" id="SM00530">
    <property type="entry name" value="HTH_XRE"/>
    <property type="match status" value="1"/>
</dbReference>
<dbReference type="RefSeq" id="WP_158342965.1">
    <property type="nucleotide sequence ID" value="NZ_JAHQCW010000003.1"/>
</dbReference>
<dbReference type="EMBL" id="JAHQCW010000003">
    <property type="protein sequence ID" value="MBU9735530.1"/>
    <property type="molecule type" value="Genomic_DNA"/>
</dbReference>
<evidence type="ECO:0000313" key="4">
    <source>
        <dbReference type="Proteomes" id="UP000712157"/>
    </source>
</evidence>
<dbReference type="InterPro" id="IPR001387">
    <property type="entry name" value="Cro/C1-type_HTH"/>
</dbReference>
<sequence length="110" mass="12768">MRKANRIRELRLEKGITQVRLSMELGVTQETISAYEVGKHLPSLTTLMKLSELFNASMDYIMNRSDVRNPIKEGTLNSDEIRIITYYRTFDKTQQLRSLAYIQGLSDSHK</sequence>
<dbReference type="AlphaFoldDB" id="A0A949JUT7"/>
<dbReference type="Proteomes" id="UP000712157">
    <property type="component" value="Unassembled WGS sequence"/>
</dbReference>
<dbReference type="CDD" id="cd00093">
    <property type="entry name" value="HTH_XRE"/>
    <property type="match status" value="1"/>
</dbReference>
<dbReference type="Gene3D" id="1.10.260.40">
    <property type="entry name" value="lambda repressor-like DNA-binding domains"/>
    <property type="match status" value="1"/>
</dbReference>
<dbReference type="SUPFAM" id="SSF47413">
    <property type="entry name" value="lambda repressor-like DNA-binding domains"/>
    <property type="match status" value="1"/>
</dbReference>